<reference evidence="1 2" key="1">
    <citation type="submission" date="2014-11" db="EMBL/GenBank/DDBJ databases">
        <authorList>
            <person name="Wibberg Daniel"/>
        </authorList>
    </citation>
    <scope>NUCLEOTIDE SEQUENCE [LARGE SCALE GENOMIC DNA]</scope>
    <source>
        <strain evidence="1">Rhizoctonia solani AG1-IB 7/3/14</strain>
    </source>
</reference>
<proteinExistence type="predicted"/>
<organism evidence="1 2">
    <name type="scientific">Thanatephorus cucumeris (strain AG1-IB / isolate 7/3/14)</name>
    <name type="common">Lettuce bottom rot fungus</name>
    <name type="synonym">Rhizoctonia solani</name>
    <dbReference type="NCBI Taxonomy" id="1108050"/>
    <lineage>
        <taxon>Eukaryota</taxon>
        <taxon>Fungi</taxon>
        <taxon>Dikarya</taxon>
        <taxon>Basidiomycota</taxon>
        <taxon>Agaricomycotina</taxon>
        <taxon>Agaricomycetes</taxon>
        <taxon>Cantharellales</taxon>
        <taxon>Ceratobasidiaceae</taxon>
        <taxon>Rhizoctonia</taxon>
        <taxon>Rhizoctonia solani AG-1</taxon>
    </lineage>
</organism>
<dbReference type="AlphaFoldDB" id="A0A0B7FLC7"/>
<evidence type="ECO:0000313" key="2">
    <source>
        <dbReference type="Proteomes" id="UP000059188"/>
    </source>
</evidence>
<keyword evidence="2" id="KW-1185">Reference proteome</keyword>
<protein>
    <submittedName>
        <fullName evidence="1">Uncharacterized protein</fullName>
    </submittedName>
</protein>
<accession>A0A0B7FLC7</accession>
<dbReference type="EMBL" id="LN679133">
    <property type="protein sequence ID" value="CEL58761.1"/>
    <property type="molecule type" value="Genomic_DNA"/>
</dbReference>
<name>A0A0B7FLC7_THACB</name>
<gene>
    <name evidence="1" type="ORF">RSOLAG1IB_08807</name>
</gene>
<dbReference type="Proteomes" id="UP000059188">
    <property type="component" value="Unassembled WGS sequence"/>
</dbReference>
<sequence length="66" mass="7569">MLSKFNHNECRQHHFLFCGYNNVTITKLAILIKLARALNHELLPIKPLTEFSYFIVPFSSPPIAVA</sequence>
<evidence type="ECO:0000313" key="1">
    <source>
        <dbReference type="EMBL" id="CEL58761.1"/>
    </source>
</evidence>